<sequence length="172" mass="19208">MKKLQVAFLFLSLLCFNSCGITYSFTGVDIGNAESFYVRYFQNNAPIVEPGIDRDFSFALSDLVQNQTSLNLATTAESADLIYEGEIIDYYFAPQTATSDNVAAQTRLTIVILCRFTNKSVEDGSQDFEKRFSFFVDIPGTAQPVGAVLDGAIEEIFERITQDIFQESLANW</sequence>
<evidence type="ECO:0000256" key="1">
    <source>
        <dbReference type="SAM" id="SignalP"/>
    </source>
</evidence>
<organism evidence="2 3">
    <name type="scientific">Leeuwenhoekiella blandensis (strain CECT 7118 / CCUG 51940 / KCTC 22103 / MED217)</name>
    <name type="common">Flavobacterium sp. (strain MED217)</name>
    <dbReference type="NCBI Taxonomy" id="398720"/>
    <lineage>
        <taxon>Bacteria</taxon>
        <taxon>Pseudomonadati</taxon>
        <taxon>Bacteroidota</taxon>
        <taxon>Flavobacteriia</taxon>
        <taxon>Flavobacteriales</taxon>
        <taxon>Flavobacteriaceae</taxon>
        <taxon>Leeuwenhoekiella</taxon>
    </lineage>
</organism>
<feature type="chain" id="PRO_5002663877" description="Lipoprotein" evidence="1">
    <location>
        <begin position="21"/>
        <end position="172"/>
    </location>
</feature>
<accession>A3XQR4</accession>
<evidence type="ECO:0000313" key="2">
    <source>
        <dbReference type="EMBL" id="EAQ48056.1"/>
    </source>
</evidence>
<dbReference type="AlphaFoldDB" id="A3XQR4"/>
<feature type="signal peptide" evidence="1">
    <location>
        <begin position="1"/>
        <end position="20"/>
    </location>
</feature>
<dbReference type="EMBL" id="AANC01000010">
    <property type="protein sequence ID" value="EAQ48056.1"/>
    <property type="molecule type" value="Genomic_DNA"/>
</dbReference>
<dbReference type="Pfam" id="PF04390">
    <property type="entry name" value="LptE"/>
    <property type="match status" value="1"/>
</dbReference>
<dbReference type="STRING" id="398720.MED217_03530"/>
<dbReference type="InterPro" id="IPR007485">
    <property type="entry name" value="LPS_assembly_LptE"/>
</dbReference>
<dbReference type="OrthoDB" id="9790776at2"/>
<evidence type="ECO:0008006" key="4">
    <source>
        <dbReference type="Google" id="ProtNLM"/>
    </source>
</evidence>
<gene>
    <name evidence="2" type="ORF">MED217_03530</name>
</gene>
<dbReference type="GO" id="GO:0019867">
    <property type="term" value="C:outer membrane"/>
    <property type="evidence" value="ECO:0007669"/>
    <property type="project" value="InterPro"/>
</dbReference>
<comment type="caution">
    <text evidence="2">The sequence shown here is derived from an EMBL/GenBank/DDBJ whole genome shotgun (WGS) entry which is preliminary data.</text>
</comment>
<keyword evidence="3" id="KW-1185">Reference proteome</keyword>
<dbReference type="eggNOG" id="ENOG5032RR7">
    <property type="taxonomic scope" value="Bacteria"/>
</dbReference>
<keyword evidence="1" id="KW-0732">Signal</keyword>
<proteinExistence type="predicted"/>
<dbReference type="Proteomes" id="UP000001601">
    <property type="component" value="Unassembled WGS sequence"/>
</dbReference>
<evidence type="ECO:0000313" key="3">
    <source>
        <dbReference type="Proteomes" id="UP000001601"/>
    </source>
</evidence>
<dbReference type="RefSeq" id="WP_009779097.1">
    <property type="nucleotide sequence ID" value="NZ_CH672395.1"/>
</dbReference>
<reference evidence="2 3" key="1">
    <citation type="journal article" date="2007" name="Nature">
        <title>Light stimulates growth of proteorhodopsin-containing marine Flavobacteria.</title>
        <authorList>
            <person name="Gomez-Consarnau L."/>
            <person name="Gonzalez J.M."/>
            <person name="Coll-Llado M."/>
            <person name="Gourdon P."/>
            <person name="Pascher T."/>
            <person name="Neutze R."/>
            <person name="Pedros-Alio C."/>
            <person name="Pinhassi J."/>
        </authorList>
    </citation>
    <scope>NUCLEOTIDE SEQUENCE [LARGE SCALE GENOMIC DNA]</scope>
    <source>
        <strain evidence="2 3">MED217</strain>
    </source>
</reference>
<dbReference type="GO" id="GO:0043165">
    <property type="term" value="P:Gram-negative-bacterium-type cell outer membrane assembly"/>
    <property type="evidence" value="ECO:0007669"/>
    <property type="project" value="InterPro"/>
</dbReference>
<dbReference type="HOGENOM" id="CLU_114082_1_1_10"/>
<name>A3XQR4_LEEBM</name>
<protein>
    <recommendedName>
        <fullName evidence="4">Lipoprotein</fullName>
    </recommendedName>
</protein>